<dbReference type="Pfam" id="PF14361">
    <property type="entry name" value="RsbRD_N"/>
    <property type="match status" value="1"/>
</dbReference>
<gene>
    <name evidence="3" type="ORF">JK358_31910</name>
</gene>
<protein>
    <submittedName>
        <fullName evidence="3">Helix-turn-helix domain-containing protein</fullName>
    </submittedName>
</protein>
<evidence type="ECO:0000313" key="4">
    <source>
        <dbReference type="Proteomes" id="UP000602198"/>
    </source>
</evidence>
<dbReference type="PANTHER" id="PTHR33744">
    <property type="entry name" value="CARBOHYDRATE DIACID REGULATOR"/>
    <property type="match status" value="1"/>
</dbReference>
<feature type="domain" description="RsbT co-antagonist protein RsbRD N-terminal" evidence="2">
    <location>
        <begin position="23"/>
        <end position="148"/>
    </location>
</feature>
<keyword evidence="4" id="KW-1185">Reference proteome</keyword>
<reference evidence="3 4" key="1">
    <citation type="submission" date="2021-01" db="EMBL/GenBank/DDBJ databases">
        <title>WGS of actinomycetes isolated from Thailand.</title>
        <authorList>
            <person name="Thawai C."/>
        </authorList>
    </citation>
    <scope>NUCLEOTIDE SEQUENCE [LARGE SCALE GENOMIC DNA]</scope>
    <source>
        <strain evidence="3 4">LPG 2</strain>
    </source>
</reference>
<feature type="domain" description="PucR C-terminal helix-turn-helix" evidence="1">
    <location>
        <begin position="362"/>
        <end position="420"/>
    </location>
</feature>
<dbReference type="Gene3D" id="1.10.10.2840">
    <property type="entry name" value="PucR C-terminal helix-turn-helix domain"/>
    <property type="match status" value="1"/>
</dbReference>
<dbReference type="EMBL" id="JAERRJ010000014">
    <property type="protein sequence ID" value="MBL1079019.1"/>
    <property type="molecule type" value="Genomic_DNA"/>
</dbReference>
<dbReference type="PANTHER" id="PTHR33744:SF7">
    <property type="entry name" value="PUCR FAMILY TRANSCRIPTIONAL REGULATOR"/>
    <property type="match status" value="1"/>
</dbReference>
<evidence type="ECO:0000259" key="1">
    <source>
        <dbReference type="Pfam" id="PF13556"/>
    </source>
</evidence>
<dbReference type="InterPro" id="IPR042070">
    <property type="entry name" value="PucR_C-HTH_sf"/>
</dbReference>
<name>A0ABS1MEM2_9NOCA</name>
<sequence length="434" mass="46639">MATPALLLGGRPLADQLAQRTSGLVADTVARVRAEVTFYGSLPEEAIRRDVTRVVRRNLELFIGTLRTETLPDAGEFDALEKSARERAEERVPLADVLGAYHVGSRVWWRVVGGLAGPGDEAAVARAGALLQQYIQLATAAVLAGYGADQAPPPAADHARTTVFHALATGVEIADTARAFGISLAPRYWVLVIRLGVHPDERDPEVATTVAARRKARRLEFELDRIGKGDTLCTVTSGGGVAFIPLHAHAVDATEIGPDPADTAPIDTAAVETAFAALEKQLRDIGRVVGVSSRCAVDLATPDRIPETLSEVRELLEVAARYRPGEPVVRFRDLGLEYQLTRPSRVTRLNAAVLAPLTDPVLRHTLETYLACDANSGATATRLHIHPNTVLYRLRKAADLTGLELGKPRDVVRIMAALAATRSGETLPPPTDFD</sequence>
<evidence type="ECO:0000259" key="2">
    <source>
        <dbReference type="Pfam" id="PF14361"/>
    </source>
</evidence>
<accession>A0ABS1MEM2</accession>
<organism evidence="3 4">
    <name type="scientific">Nocardia acididurans</name>
    <dbReference type="NCBI Taxonomy" id="2802282"/>
    <lineage>
        <taxon>Bacteria</taxon>
        <taxon>Bacillati</taxon>
        <taxon>Actinomycetota</taxon>
        <taxon>Actinomycetes</taxon>
        <taxon>Mycobacteriales</taxon>
        <taxon>Nocardiaceae</taxon>
        <taxon>Nocardia</taxon>
    </lineage>
</organism>
<dbReference type="InterPro" id="IPR025736">
    <property type="entry name" value="PucR_C-HTH_dom"/>
</dbReference>
<dbReference type="RefSeq" id="WP_201954906.1">
    <property type="nucleotide sequence ID" value="NZ_JAERRJ010000014.1"/>
</dbReference>
<dbReference type="Pfam" id="PF13556">
    <property type="entry name" value="HTH_30"/>
    <property type="match status" value="1"/>
</dbReference>
<dbReference type="InterPro" id="IPR025751">
    <property type="entry name" value="RsbRD_N_dom"/>
</dbReference>
<evidence type="ECO:0000313" key="3">
    <source>
        <dbReference type="EMBL" id="MBL1079019.1"/>
    </source>
</evidence>
<dbReference type="Proteomes" id="UP000602198">
    <property type="component" value="Unassembled WGS sequence"/>
</dbReference>
<dbReference type="InterPro" id="IPR051448">
    <property type="entry name" value="CdaR-like_regulators"/>
</dbReference>
<proteinExistence type="predicted"/>
<comment type="caution">
    <text evidence="3">The sequence shown here is derived from an EMBL/GenBank/DDBJ whole genome shotgun (WGS) entry which is preliminary data.</text>
</comment>